<reference evidence="2 3" key="1">
    <citation type="submission" date="2016-10" db="EMBL/GenBank/DDBJ databases">
        <authorList>
            <person name="de Groot N.N."/>
        </authorList>
    </citation>
    <scope>NUCLEOTIDE SEQUENCE [LARGE SCALE GENOMIC DNA]</scope>
    <source>
        <strain evidence="3">EB21,IBRC-M 10013,KCTC 4048</strain>
    </source>
</reference>
<protein>
    <recommendedName>
        <fullName evidence="4">LexA-binding, inner membrane-associated hydrolase</fullName>
    </recommendedName>
</protein>
<dbReference type="Proteomes" id="UP000199370">
    <property type="component" value="Unassembled WGS sequence"/>
</dbReference>
<gene>
    <name evidence="2" type="ORF">SAMN05192554_11047</name>
</gene>
<sequence length="184" mass="19320">MMATTHAFVGLALAAPVALVAPEFGVAAATGALAGGVFPDLDLAAAHRKTLHFPVYYSAAAVPAGLLALLNPTTATVAVALFLVAAAVHSASDVLGGGLELRPWEATGEKAVYVHPKRRWLRPRRVVRYDGAPEDFLVGAAFALPGLAVFDGWVEQAALAGLVISLAYTVIRKRLPDITPERFR</sequence>
<keyword evidence="1" id="KW-0812">Transmembrane</keyword>
<evidence type="ECO:0000256" key="1">
    <source>
        <dbReference type="SAM" id="Phobius"/>
    </source>
</evidence>
<evidence type="ECO:0000313" key="2">
    <source>
        <dbReference type="EMBL" id="SDM94505.1"/>
    </source>
</evidence>
<evidence type="ECO:0000313" key="3">
    <source>
        <dbReference type="Proteomes" id="UP000199370"/>
    </source>
</evidence>
<accession>A0A1G9XDZ6</accession>
<feature type="transmembrane region" description="Helical" evidence="1">
    <location>
        <begin position="77"/>
        <end position="95"/>
    </location>
</feature>
<dbReference type="OrthoDB" id="204671at2157"/>
<evidence type="ECO:0008006" key="4">
    <source>
        <dbReference type="Google" id="ProtNLM"/>
    </source>
</evidence>
<keyword evidence="1" id="KW-1133">Transmembrane helix</keyword>
<feature type="transmembrane region" description="Helical" evidence="1">
    <location>
        <begin position="153"/>
        <end position="171"/>
    </location>
</feature>
<dbReference type="EMBL" id="FNIA01000010">
    <property type="protein sequence ID" value="SDM94505.1"/>
    <property type="molecule type" value="Genomic_DNA"/>
</dbReference>
<keyword evidence="3" id="KW-1185">Reference proteome</keyword>
<name>A0A1G9XDZ6_9EURY</name>
<organism evidence="2 3">
    <name type="scientific">Haloarchaeobius iranensis</name>
    <dbReference type="NCBI Taxonomy" id="996166"/>
    <lineage>
        <taxon>Archaea</taxon>
        <taxon>Methanobacteriati</taxon>
        <taxon>Methanobacteriota</taxon>
        <taxon>Stenosarchaea group</taxon>
        <taxon>Halobacteria</taxon>
        <taxon>Halobacteriales</taxon>
        <taxon>Halorubellaceae</taxon>
        <taxon>Haloarchaeobius</taxon>
    </lineage>
</organism>
<dbReference type="AlphaFoldDB" id="A0A1G9XDZ6"/>
<proteinExistence type="predicted"/>
<dbReference type="RefSeq" id="WP_089733595.1">
    <property type="nucleotide sequence ID" value="NZ_FNIA01000010.1"/>
</dbReference>
<feature type="transmembrane region" description="Helical" evidence="1">
    <location>
        <begin position="51"/>
        <end position="70"/>
    </location>
</feature>
<keyword evidence="1" id="KW-0472">Membrane</keyword>